<keyword evidence="2" id="KW-0862">Zinc</keyword>
<dbReference type="VEuPathDB" id="FungiDB:Z518_04213"/>
<feature type="region of interest" description="Disordered" evidence="7">
    <location>
        <begin position="284"/>
        <end position="307"/>
    </location>
</feature>
<evidence type="ECO:0000256" key="2">
    <source>
        <dbReference type="ARBA" id="ARBA00022833"/>
    </source>
</evidence>
<protein>
    <submittedName>
        <fullName evidence="8">Uncharacterized protein</fullName>
    </submittedName>
</protein>
<dbReference type="GO" id="GO:0046872">
    <property type="term" value="F:metal ion binding"/>
    <property type="evidence" value="ECO:0007669"/>
    <property type="project" value="UniProtKB-KW"/>
</dbReference>
<dbReference type="AlphaFoldDB" id="A0A0D2H754"/>
<accession>A0A0D2H754</accession>
<dbReference type="PANTHER" id="PTHR36206:SF4">
    <property type="entry name" value="HYPOTHETICAL CONSERVED PROTEIN (EUROFUNG)-RELATED"/>
    <property type="match status" value="1"/>
</dbReference>
<dbReference type="OrthoDB" id="2593732at2759"/>
<keyword evidence="3" id="KW-0805">Transcription regulation</keyword>
<dbReference type="InterPro" id="IPR021858">
    <property type="entry name" value="Fun_TF"/>
</dbReference>
<evidence type="ECO:0000256" key="7">
    <source>
        <dbReference type="SAM" id="MobiDB-lite"/>
    </source>
</evidence>
<proteinExistence type="predicted"/>
<name>A0A0D2H754_9EURO</name>
<dbReference type="GeneID" id="25292284"/>
<reference evidence="8 9" key="1">
    <citation type="submission" date="2015-01" db="EMBL/GenBank/DDBJ databases">
        <title>The Genome Sequence of Rhinocladiella mackenzie CBS 650.93.</title>
        <authorList>
            <consortium name="The Broad Institute Genomics Platform"/>
            <person name="Cuomo C."/>
            <person name="de Hoog S."/>
            <person name="Gorbushina A."/>
            <person name="Stielow B."/>
            <person name="Teixiera M."/>
            <person name="Abouelleil A."/>
            <person name="Chapman S.B."/>
            <person name="Priest M."/>
            <person name="Young S.K."/>
            <person name="Wortman J."/>
            <person name="Nusbaum C."/>
            <person name="Birren B."/>
        </authorList>
    </citation>
    <scope>NUCLEOTIDE SEQUENCE [LARGE SCALE GENOMIC DNA]</scope>
    <source>
        <strain evidence="8 9">CBS 650.93</strain>
    </source>
</reference>
<organism evidence="8 9">
    <name type="scientific">Rhinocladiella mackenziei CBS 650.93</name>
    <dbReference type="NCBI Taxonomy" id="1442369"/>
    <lineage>
        <taxon>Eukaryota</taxon>
        <taxon>Fungi</taxon>
        <taxon>Dikarya</taxon>
        <taxon>Ascomycota</taxon>
        <taxon>Pezizomycotina</taxon>
        <taxon>Eurotiomycetes</taxon>
        <taxon>Chaetothyriomycetidae</taxon>
        <taxon>Chaetothyriales</taxon>
        <taxon>Herpotrichiellaceae</taxon>
        <taxon>Rhinocladiella</taxon>
    </lineage>
</organism>
<keyword evidence="1" id="KW-0479">Metal-binding</keyword>
<keyword evidence="4" id="KW-0238">DNA-binding</keyword>
<evidence type="ECO:0000313" key="9">
    <source>
        <dbReference type="Proteomes" id="UP000053617"/>
    </source>
</evidence>
<dbReference type="InterPro" id="IPR052360">
    <property type="entry name" value="Transcr_Regulatory_Proteins"/>
</dbReference>
<evidence type="ECO:0000256" key="1">
    <source>
        <dbReference type="ARBA" id="ARBA00022723"/>
    </source>
</evidence>
<dbReference type="HOGENOM" id="CLU_011409_13_3_1"/>
<dbReference type="Pfam" id="PF11951">
    <property type="entry name" value="Fungal_trans_2"/>
    <property type="match status" value="1"/>
</dbReference>
<dbReference type="Proteomes" id="UP000053617">
    <property type="component" value="Unassembled WGS sequence"/>
</dbReference>
<gene>
    <name evidence="8" type="ORF">Z518_04213</name>
</gene>
<sequence length="435" mass="48873">MEQAAEARALFSGVGQFSNCVIKSLQLALSCMHETYELSQAQNATNDRVKEQYTLAIKHAKHLLDRKDNGIDHLERVLTTCTLFATYETVAGNYSAAAVHFQSGRDILKEHSHSLPDHSDKSALCEISHMLAHLDMQAMVFADESSPYKYDSSPPEPLEMVPILDSLTKARDVIVNIIRHVMWTVNIFEIFHLQLPRSEEVTNFAPTLVDVYSRQADCIQAIENWWRAFHTLDIRLQESPGGLVLRMHAMSAQFLVRCLGNPSEADWDGYMSQFQEIVRMGEKLPSQPQGAESGTTPGGAPSWTYRGPAFTPIPETGPIMPLFLTAIKCRDPLLRQKALDILHSINRKESAWESLAAAKVATLVIEAEEGLVSGPVNRANDVTDDKRCAYMKLLVRMRQREIDMQAYMRNGTMLATQLSRDSTARVQAFRPVREL</sequence>
<evidence type="ECO:0000256" key="5">
    <source>
        <dbReference type="ARBA" id="ARBA00023163"/>
    </source>
</evidence>
<evidence type="ECO:0000256" key="6">
    <source>
        <dbReference type="ARBA" id="ARBA00023242"/>
    </source>
</evidence>
<keyword evidence="5" id="KW-0804">Transcription</keyword>
<keyword evidence="6" id="KW-0539">Nucleus</keyword>
<evidence type="ECO:0000256" key="3">
    <source>
        <dbReference type="ARBA" id="ARBA00023015"/>
    </source>
</evidence>
<dbReference type="GO" id="GO:0003677">
    <property type="term" value="F:DNA binding"/>
    <property type="evidence" value="ECO:0007669"/>
    <property type="project" value="UniProtKB-KW"/>
</dbReference>
<feature type="compositionally biased region" description="Polar residues" evidence="7">
    <location>
        <begin position="286"/>
        <end position="295"/>
    </location>
</feature>
<dbReference type="RefSeq" id="XP_013273374.1">
    <property type="nucleotide sequence ID" value="XM_013417920.1"/>
</dbReference>
<keyword evidence="9" id="KW-1185">Reference proteome</keyword>
<dbReference type="STRING" id="1442369.A0A0D2H754"/>
<dbReference type="EMBL" id="KN847477">
    <property type="protein sequence ID" value="KIX06238.1"/>
    <property type="molecule type" value="Genomic_DNA"/>
</dbReference>
<evidence type="ECO:0000256" key="4">
    <source>
        <dbReference type="ARBA" id="ARBA00023125"/>
    </source>
</evidence>
<dbReference type="PANTHER" id="PTHR36206">
    <property type="entry name" value="ASPERCRYPTIN BIOSYNTHESIS CLUSTER-SPECIFIC TRANSCRIPTION REGULATOR ATNN-RELATED"/>
    <property type="match status" value="1"/>
</dbReference>
<evidence type="ECO:0000313" key="8">
    <source>
        <dbReference type="EMBL" id="KIX06238.1"/>
    </source>
</evidence>